<keyword evidence="3" id="KW-1185">Reference proteome</keyword>
<dbReference type="InterPro" id="IPR034660">
    <property type="entry name" value="DinB/YfiT-like"/>
</dbReference>
<proteinExistence type="predicted"/>
<organism evidence="2 3">
    <name type="scientific">Streptomyces kaniharaensis</name>
    <dbReference type="NCBI Taxonomy" id="212423"/>
    <lineage>
        <taxon>Bacteria</taxon>
        <taxon>Bacillati</taxon>
        <taxon>Actinomycetota</taxon>
        <taxon>Actinomycetes</taxon>
        <taxon>Kitasatosporales</taxon>
        <taxon>Streptomycetaceae</taxon>
        <taxon>Streptomyces</taxon>
    </lineage>
</organism>
<sequence length="202" mass="21766">MTATEDPIDLLARALAQTAGLIDGVGVELAGHPTPCRSWDVGMLISHLLHDVRQFTVRAEGGRPDWSQPFERVENDWLHAFEAGAEELMDAWRAAGDLSGTIEVPGMGMLPARFPVDQAIAEFAVHAWDLARATGQSTDGLDHEVALASLAWARGALKPEFRGPEEESHSFGPEVAVPEDAPPYDRLAGFFGRDPGAAPLHV</sequence>
<dbReference type="SUPFAM" id="SSF109854">
    <property type="entry name" value="DinB/YfiT-like putative metalloenzymes"/>
    <property type="match status" value="1"/>
</dbReference>
<dbReference type="Pfam" id="PF11716">
    <property type="entry name" value="MDMPI_N"/>
    <property type="match status" value="1"/>
</dbReference>
<reference evidence="2 3" key="1">
    <citation type="submission" date="2019-09" db="EMBL/GenBank/DDBJ databases">
        <title>Genome Sequences of Streptomyces kaniharaensis ATCC 21070.</title>
        <authorList>
            <person name="Zhu W."/>
            <person name="De Crecy-Lagard V."/>
            <person name="Richards N.G."/>
        </authorList>
    </citation>
    <scope>NUCLEOTIDE SEQUENCE [LARGE SCALE GENOMIC DNA]</scope>
    <source>
        <strain evidence="2 3">SF-557</strain>
    </source>
</reference>
<evidence type="ECO:0000313" key="2">
    <source>
        <dbReference type="EMBL" id="MQS15816.1"/>
    </source>
</evidence>
<dbReference type="InterPro" id="IPR024344">
    <property type="entry name" value="MDMPI_metal-binding"/>
</dbReference>
<feature type="domain" description="Mycothiol-dependent maleylpyruvate isomerase metal-binding" evidence="1">
    <location>
        <begin position="12"/>
        <end position="131"/>
    </location>
</feature>
<dbReference type="Proteomes" id="UP000450000">
    <property type="component" value="Unassembled WGS sequence"/>
</dbReference>
<dbReference type="Gene3D" id="1.20.120.450">
    <property type="entry name" value="dinb family like domain"/>
    <property type="match status" value="1"/>
</dbReference>
<dbReference type="InterPro" id="IPR017517">
    <property type="entry name" value="Maleyloyr_isom"/>
</dbReference>
<protein>
    <submittedName>
        <fullName evidence="2">TIGR03086 family protein</fullName>
    </submittedName>
</protein>
<dbReference type="InterPro" id="IPR017520">
    <property type="entry name" value="CHP03086"/>
</dbReference>
<dbReference type="NCBIfam" id="TIGR03083">
    <property type="entry name" value="maleylpyruvate isomerase family mycothiol-dependent enzyme"/>
    <property type="match status" value="1"/>
</dbReference>
<dbReference type="AlphaFoldDB" id="A0A6N7KVZ9"/>
<gene>
    <name evidence="2" type="ORF">F7Q99_27000</name>
</gene>
<evidence type="ECO:0000313" key="3">
    <source>
        <dbReference type="Proteomes" id="UP000450000"/>
    </source>
</evidence>
<accession>A0A6N7KVZ9</accession>
<dbReference type="GO" id="GO:0046872">
    <property type="term" value="F:metal ion binding"/>
    <property type="evidence" value="ECO:0007669"/>
    <property type="project" value="InterPro"/>
</dbReference>
<evidence type="ECO:0000259" key="1">
    <source>
        <dbReference type="Pfam" id="PF11716"/>
    </source>
</evidence>
<comment type="caution">
    <text evidence="2">The sequence shown here is derived from an EMBL/GenBank/DDBJ whole genome shotgun (WGS) entry which is preliminary data.</text>
</comment>
<dbReference type="RefSeq" id="WP_153465535.1">
    <property type="nucleotide sequence ID" value="NZ_WBOF01000001.1"/>
</dbReference>
<dbReference type="EMBL" id="WBOF01000001">
    <property type="protein sequence ID" value="MQS15816.1"/>
    <property type="molecule type" value="Genomic_DNA"/>
</dbReference>
<dbReference type="OrthoDB" id="5185819at2"/>
<dbReference type="NCBIfam" id="TIGR03086">
    <property type="entry name" value="TIGR03086 family metal-binding protein"/>
    <property type="match status" value="1"/>
</dbReference>
<name>A0A6N7KVZ9_9ACTN</name>